<reference evidence="1 2" key="1">
    <citation type="submission" date="2023-12" db="EMBL/GenBank/DDBJ databases">
        <title>A high-quality genome assembly for Dillenia turbinata (Dilleniales).</title>
        <authorList>
            <person name="Chanderbali A."/>
        </authorList>
    </citation>
    <scope>NUCLEOTIDE SEQUENCE [LARGE SCALE GENOMIC DNA]</scope>
    <source>
        <strain evidence="1">LSX21</strain>
        <tissue evidence="1">Leaf</tissue>
    </source>
</reference>
<proteinExistence type="predicted"/>
<organism evidence="1 2">
    <name type="scientific">Dillenia turbinata</name>
    <dbReference type="NCBI Taxonomy" id="194707"/>
    <lineage>
        <taxon>Eukaryota</taxon>
        <taxon>Viridiplantae</taxon>
        <taxon>Streptophyta</taxon>
        <taxon>Embryophyta</taxon>
        <taxon>Tracheophyta</taxon>
        <taxon>Spermatophyta</taxon>
        <taxon>Magnoliopsida</taxon>
        <taxon>eudicotyledons</taxon>
        <taxon>Gunneridae</taxon>
        <taxon>Pentapetalae</taxon>
        <taxon>Dilleniales</taxon>
        <taxon>Dilleniaceae</taxon>
        <taxon>Dillenia</taxon>
    </lineage>
</organism>
<keyword evidence="2" id="KW-1185">Reference proteome</keyword>
<dbReference type="Proteomes" id="UP001370490">
    <property type="component" value="Unassembled WGS sequence"/>
</dbReference>
<dbReference type="AlphaFoldDB" id="A0AAN8UES8"/>
<evidence type="ECO:0000313" key="1">
    <source>
        <dbReference type="EMBL" id="KAK6912654.1"/>
    </source>
</evidence>
<gene>
    <name evidence="1" type="ORF">RJ641_022255</name>
</gene>
<sequence length="143" mass="16052">MGNICMGNRAILFNNNLTTNEVELKITVTPAHDLIVRNTIKFNSCDSAEILAAELCFLETNPERHAMVKLCVDGFYSGLTFLGSELARYDVINIREGGDGKIGVFGVKHTAWKLFRSIGLGRFFGWKYEEVQALIEEEEMITT</sequence>
<accession>A0AAN8UES8</accession>
<protein>
    <submittedName>
        <fullName evidence="1">Uncharacterized protein</fullName>
    </submittedName>
</protein>
<name>A0AAN8UES8_9MAGN</name>
<evidence type="ECO:0000313" key="2">
    <source>
        <dbReference type="Proteomes" id="UP001370490"/>
    </source>
</evidence>
<dbReference type="EMBL" id="JBAMMX010000027">
    <property type="protein sequence ID" value="KAK6912654.1"/>
    <property type="molecule type" value="Genomic_DNA"/>
</dbReference>
<comment type="caution">
    <text evidence="1">The sequence shown here is derived from an EMBL/GenBank/DDBJ whole genome shotgun (WGS) entry which is preliminary data.</text>
</comment>